<name>A0ABT5U0R7_9MICO</name>
<dbReference type="Proteomes" id="UP001165561">
    <property type="component" value="Unassembled WGS sequence"/>
</dbReference>
<evidence type="ECO:0000313" key="1">
    <source>
        <dbReference type="EMBL" id="MDD9206726.1"/>
    </source>
</evidence>
<gene>
    <name evidence="1" type="ORF">PU560_09640</name>
</gene>
<keyword evidence="2" id="KW-1185">Reference proteome</keyword>
<proteinExistence type="predicted"/>
<accession>A0ABT5U0R7</accession>
<sequence length="63" mass="6503">MNTDLAFPDATAPGPTRAEIRRAQEILSDVLGSTVDATRTEVAFVTGALAALTWVLGDAGDDA</sequence>
<dbReference type="EMBL" id="JARACI010000961">
    <property type="protein sequence ID" value="MDD9206726.1"/>
    <property type="molecule type" value="Genomic_DNA"/>
</dbReference>
<reference evidence="1" key="1">
    <citation type="submission" date="2023-02" db="EMBL/GenBank/DDBJ databases">
        <title>Georgenia sp.10Sc9-8, isolated from a soil sample collected from the Taklamakan desert.</title>
        <authorList>
            <person name="Liu S."/>
        </authorList>
    </citation>
    <scope>NUCLEOTIDE SEQUENCE</scope>
    <source>
        <strain evidence="1">10Sc9-8</strain>
    </source>
</reference>
<protein>
    <submittedName>
        <fullName evidence="1">Uncharacterized protein</fullName>
    </submittedName>
</protein>
<comment type="caution">
    <text evidence="1">The sequence shown here is derived from an EMBL/GenBank/DDBJ whole genome shotgun (WGS) entry which is preliminary data.</text>
</comment>
<organism evidence="1 2">
    <name type="scientific">Georgenia halotolerans</name>
    <dbReference type="NCBI Taxonomy" id="3028317"/>
    <lineage>
        <taxon>Bacteria</taxon>
        <taxon>Bacillati</taxon>
        <taxon>Actinomycetota</taxon>
        <taxon>Actinomycetes</taxon>
        <taxon>Micrococcales</taxon>
        <taxon>Bogoriellaceae</taxon>
        <taxon>Georgenia</taxon>
    </lineage>
</organism>
<evidence type="ECO:0000313" key="2">
    <source>
        <dbReference type="Proteomes" id="UP001165561"/>
    </source>
</evidence>